<dbReference type="InterPro" id="IPR012434">
    <property type="entry name" value="DUF1631"/>
</dbReference>
<evidence type="ECO:0000256" key="1">
    <source>
        <dbReference type="SAM" id="Coils"/>
    </source>
</evidence>
<organism evidence="3 4">
    <name type="scientific">Arenimonas oryziterrae DSM 21050 = YC6267</name>
    <dbReference type="NCBI Taxonomy" id="1121015"/>
    <lineage>
        <taxon>Bacteria</taxon>
        <taxon>Pseudomonadati</taxon>
        <taxon>Pseudomonadota</taxon>
        <taxon>Gammaproteobacteria</taxon>
        <taxon>Lysobacterales</taxon>
        <taxon>Lysobacteraceae</taxon>
        <taxon>Arenimonas</taxon>
    </lineage>
</organism>
<name>A0A091AVQ6_9GAMM</name>
<dbReference type="eggNOG" id="COG5148">
    <property type="taxonomic scope" value="Bacteria"/>
</dbReference>
<dbReference type="OrthoDB" id="6188167at2"/>
<dbReference type="Pfam" id="PF07793">
    <property type="entry name" value="DUF1631"/>
    <property type="match status" value="1"/>
</dbReference>
<protein>
    <recommendedName>
        <fullName evidence="5">Thymidine phosphorylase</fullName>
    </recommendedName>
</protein>
<evidence type="ECO:0000313" key="4">
    <source>
        <dbReference type="Proteomes" id="UP000029385"/>
    </source>
</evidence>
<feature type="compositionally biased region" description="Pro residues" evidence="2">
    <location>
        <begin position="220"/>
        <end position="230"/>
    </location>
</feature>
<feature type="coiled-coil region" evidence="1">
    <location>
        <begin position="463"/>
        <end position="497"/>
    </location>
</feature>
<dbReference type="AlphaFoldDB" id="A0A091AVQ6"/>
<dbReference type="EMBL" id="AVCI01000005">
    <property type="protein sequence ID" value="KFN43347.1"/>
    <property type="molecule type" value="Genomic_DNA"/>
</dbReference>
<sequence length="748" mass="82031">MTHNEFLPQVMSDSRIESELFPKLRKTCATRMNDLLRRVIQRTDDTLYELSQKDETSFGSKNLEGLRTLRALTNPIEQAFLGHFQSAFNGLQRRLQSDTSLPSDLSLVEIEEMEDLVASELIAEALVRAYGPGLDMIERRFARLAGVQALPPSQNPISSAVIANAMRVSLHGQALLGANVRVLLFKNYERELVDDLGLMLDEINTLLVAAGILPELGAPKPKPAPKPRPVPQDANQADAEADVRPAFPEMAHGPGEDKALFDALCNLLQGWRPSHGGGSGGYSGSGAGSGEPGVDDGRRPMAMGEMVSILSLLQPQVPDAVTRAMDHPETSLAVLLKNEMLNGASRIGLPKEAVKISRDDEDAVDLVGMLFDVLFDERDFEAQARTLISRLVVPYVKAAVMDRRLFQYKTHPARRLLNSLSEAVEGNKGEGPQERELLQKAEHTVDRLLAEFNEDIAIFETLEQELRSFLEQHRRRIELAERRATEAQRGQERLEQARTLAASELARRVENVVVPDALNDFMSRIWSHHLSMIALREGPESVSWNAALGVADSLIGLLPHEGQPKPPAVAPTMAGIREPLETVLSSSGITGESAHENIRLLAASLEMAQKIAPVVARPSIVKVEPVAADPSHDGPAQANTTPFLTVASDKDLLDFNAEDLAVLRGLKIGAWIDLAGEDDKLHPAKLSWVSPISSRLMFVNRRGVRVLVASVEELAAMKKQGKLAVREQEQVFDQALHRVMGRLQSDAG</sequence>
<accession>A0A091AVQ6</accession>
<proteinExistence type="predicted"/>
<dbReference type="PATRIC" id="fig|1121015.4.peg.1235"/>
<gene>
    <name evidence="3" type="ORF">N789_08720</name>
</gene>
<evidence type="ECO:0008006" key="5">
    <source>
        <dbReference type="Google" id="ProtNLM"/>
    </source>
</evidence>
<dbReference type="STRING" id="1121015.GCA_000420545_00559"/>
<comment type="caution">
    <text evidence="3">The sequence shown here is derived from an EMBL/GenBank/DDBJ whole genome shotgun (WGS) entry which is preliminary data.</text>
</comment>
<evidence type="ECO:0000313" key="3">
    <source>
        <dbReference type="EMBL" id="KFN43347.1"/>
    </source>
</evidence>
<keyword evidence="4" id="KW-1185">Reference proteome</keyword>
<keyword evidence="1" id="KW-0175">Coiled coil</keyword>
<dbReference type="Proteomes" id="UP000029385">
    <property type="component" value="Unassembled WGS sequence"/>
</dbReference>
<evidence type="ECO:0000256" key="2">
    <source>
        <dbReference type="SAM" id="MobiDB-lite"/>
    </source>
</evidence>
<feature type="region of interest" description="Disordered" evidence="2">
    <location>
        <begin position="218"/>
        <end position="239"/>
    </location>
</feature>
<dbReference type="RefSeq" id="WP_022968214.1">
    <property type="nucleotide sequence ID" value="NZ_ATVD01000001.1"/>
</dbReference>
<reference evidence="3 4" key="1">
    <citation type="submission" date="2013-09" db="EMBL/GenBank/DDBJ databases">
        <title>Genome sequencing of Arenimonas oryziterrae.</title>
        <authorList>
            <person name="Chen F."/>
            <person name="Wang G."/>
        </authorList>
    </citation>
    <scope>NUCLEOTIDE SEQUENCE [LARGE SCALE GENOMIC DNA]</scope>
    <source>
        <strain evidence="3 4">YC6267</strain>
    </source>
</reference>